<sequence>MELGIVWQVAKLSFAVLLDEQGKVISKGLINNREQLESLFNAKETGFASLQDYAQKGALNVNH</sequence>
<reference evidence="1 2" key="1">
    <citation type="submission" date="2015-03" db="EMBL/GenBank/DDBJ databases">
        <authorList>
            <consortium name="Pathogen Informatics"/>
            <person name="Murphy D."/>
        </authorList>
    </citation>
    <scope>NUCLEOTIDE SEQUENCE [LARGE SCALE GENOMIC DNA]</scope>
    <source>
        <strain evidence="1 2">FE82747</strain>
    </source>
</reference>
<evidence type="ECO:0000313" key="1">
    <source>
        <dbReference type="EMBL" id="CNH88757.1"/>
    </source>
</evidence>
<proteinExistence type="predicted"/>
<dbReference type="AlphaFoldDB" id="A0AA36LNR1"/>
<evidence type="ECO:0000313" key="2">
    <source>
        <dbReference type="Proteomes" id="UP000040841"/>
    </source>
</evidence>
<gene>
    <name evidence="1" type="ORF">ERS008502_01644</name>
</gene>
<accession>A0AA36LNR1</accession>
<name>A0AA36LNR1_YERMO</name>
<protein>
    <submittedName>
        <fullName evidence="1">Methylamine dehydrogenase accessory protein MauD</fullName>
    </submittedName>
</protein>
<organism evidence="1 2">
    <name type="scientific">Yersinia mollaretii</name>
    <dbReference type="NCBI Taxonomy" id="33060"/>
    <lineage>
        <taxon>Bacteria</taxon>
        <taxon>Pseudomonadati</taxon>
        <taxon>Pseudomonadota</taxon>
        <taxon>Gammaproteobacteria</taxon>
        <taxon>Enterobacterales</taxon>
        <taxon>Yersiniaceae</taxon>
        <taxon>Yersinia</taxon>
    </lineage>
</organism>
<comment type="caution">
    <text evidence="1">The sequence shown here is derived from an EMBL/GenBank/DDBJ whole genome shotgun (WGS) entry which is preliminary data.</text>
</comment>
<dbReference type="Proteomes" id="UP000040841">
    <property type="component" value="Unassembled WGS sequence"/>
</dbReference>
<dbReference type="EMBL" id="CQBM01000002">
    <property type="protein sequence ID" value="CNH88757.1"/>
    <property type="molecule type" value="Genomic_DNA"/>
</dbReference>
<dbReference type="RefSeq" id="WP_053102048.1">
    <property type="nucleotide sequence ID" value="NZ_CABMMJ010000002.1"/>
</dbReference>